<protein>
    <recommendedName>
        <fullName evidence="4">Acyl carrier protein</fullName>
    </recommendedName>
</protein>
<comment type="caution">
    <text evidence="2">The sequence shown here is derived from an EMBL/GenBank/DDBJ whole genome shotgun (WGS) entry which is preliminary data.</text>
</comment>
<feature type="transmembrane region" description="Helical" evidence="1">
    <location>
        <begin position="15"/>
        <end position="34"/>
    </location>
</feature>
<accession>A0ABT2ACB1</accession>
<evidence type="ECO:0000313" key="3">
    <source>
        <dbReference type="Proteomes" id="UP001205560"/>
    </source>
</evidence>
<name>A0ABT2ACB1_9BURK</name>
<organism evidence="2 3">
    <name type="scientific">Massilia norwichensis</name>
    <dbReference type="NCBI Taxonomy" id="1442366"/>
    <lineage>
        <taxon>Bacteria</taxon>
        <taxon>Pseudomonadati</taxon>
        <taxon>Pseudomonadota</taxon>
        <taxon>Betaproteobacteria</taxon>
        <taxon>Burkholderiales</taxon>
        <taxon>Oxalobacteraceae</taxon>
        <taxon>Telluria group</taxon>
        <taxon>Massilia</taxon>
    </lineage>
</organism>
<proteinExistence type="predicted"/>
<evidence type="ECO:0000256" key="1">
    <source>
        <dbReference type="SAM" id="Phobius"/>
    </source>
</evidence>
<sequence length="182" mass="20431">MRSPSRLIPPRSEKGISWVWLLGVLLAGFGYFVYASSNTARYVTAALIFAFCVCVAVINKQEKRRLEGICSTRAEESICTFARSFSTRDVDTWVIRAAHQEIQQLMKSYMSAFPVRASDSLLDDLHIDSDDIEDLLVDIAARSGHALDETEKNPFYGKINTVRDLVLFVNAQPRLVTIRPSA</sequence>
<dbReference type="RefSeq" id="WP_258847613.1">
    <property type="nucleotide sequence ID" value="NZ_JANUGX010000032.1"/>
</dbReference>
<gene>
    <name evidence="2" type="ORF">NX782_21905</name>
</gene>
<keyword evidence="3" id="KW-1185">Reference proteome</keyword>
<dbReference type="EMBL" id="JANUGX010000032">
    <property type="protein sequence ID" value="MCS0591849.1"/>
    <property type="molecule type" value="Genomic_DNA"/>
</dbReference>
<evidence type="ECO:0008006" key="4">
    <source>
        <dbReference type="Google" id="ProtNLM"/>
    </source>
</evidence>
<keyword evidence="1" id="KW-0472">Membrane</keyword>
<feature type="transmembrane region" description="Helical" evidence="1">
    <location>
        <begin position="40"/>
        <end position="58"/>
    </location>
</feature>
<dbReference type="Proteomes" id="UP001205560">
    <property type="component" value="Unassembled WGS sequence"/>
</dbReference>
<reference evidence="2 3" key="1">
    <citation type="submission" date="2022-08" db="EMBL/GenBank/DDBJ databases">
        <title>Reclassification of Massilia species as members of the genera Telluria, Duganella, Pseudoduganella, Mokoshia gen. nov. and Zemynaea gen. nov. using orthogonal and non-orthogonal genome-based approaches.</title>
        <authorList>
            <person name="Bowman J.P."/>
        </authorList>
    </citation>
    <scope>NUCLEOTIDE SEQUENCE [LARGE SCALE GENOMIC DNA]</scope>
    <source>
        <strain evidence="2 3">LMG 28164</strain>
    </source>
</reference>
<evidence type="ECO:0000313" key="2">
    <source>
        <dbReference type="EMBL" id="MCS0591849.1"/>
    </source>
</evidence>
<keyword evidence="1" id="KW-1133">Transmembrane helix</keyword>
<keyword evidence="1" id="KW-0812">Transmembrane</keyword>